<organism evidence="1 2">
    <name type="scientific">Bradyrhizobium canariense</name>
    <dbReference type="NCBI Taxonomy" id="255045"/>
    <lineage>
        <taxon>Bacteria</taxon>
        <taxon>Pseudomonadati</taxon>
        <taxon>Pseudomonadota</taxon>
        <taxon>Alphaproteobacteria</taxon>
        <taxon>Hyphomicrobiales</taxon>
        <taxon>Nitrobacteraceae</taxon>
        <taxon>Bradyrhizobium</taxon>
    </lineage>
</organism>
<evidence type="ECO:0000313" key="1">
    <source>
        <dbReference type="EMBL" id="OSJ16774.1"/>
    </source>
</evidence>
<comment type="caution">
    <text evidence="1">The sequence shown here is derived from an EMBL/GenBank/DDBJ whole genome shotgun (WGS) entry which is preliminary data.</text>
</comment>
<gene>
    <name evidence="1" type="ORF">BSZ18_05585</name>
</gene>
<dbReference type="Proteomes" id="UP000193553">
    <property type="component" value="Unassembled WGS sequence"/>
</dbReference>
<dbReference type="AlphaFoldDB" id="A0A1X3HDB7"/>
<name>A0A1X3HDB7_9BRAD</name>
<accession>A0A1X3HDB7</accession>
<proteinExistence type="predicted"/>
<protein>
    <submittedName>
        <fullName evidence="1">Uncharacterized protein</fullName>
    </submittedName>
</protein>
<reference evidence="1 2" key="1">
    <citation type="submission" date="2017-03" db="EMBL/GenBank/DDBJ databases">
        <title>Whole genome sequences of fourteen strains of Bradyrhizobium canariense and one strain of Bradyrhizobium japonicum isolated from Lupinus (Papilionoideae: Genisteae) species in Algeria.</title>
        <authorList>
            <person name="Crovadore J."/>
            <person name="Chekireb D."/>
            <person name="Brachmann A."/>
            <person name="Chablais R."/>
            <person name="Cochard B."/>
            <person name="Lefort F."/>
        </authorList>
    </citation>
    <scope>NUCLEOTIDE SEQUENCE [LARGE SCALE GENOMIC DNA]</scope>
    <source>
        <strain evidence="1 2">UBMA195</strain>
    </source>
</reference>
<evidence type="ECO:0000313" key="2">
    <source>
        <dbReference type="Proteomes" id="UP000193553"/>
    </source>
</evidence>
<dbReference type="EMBL" id="NAFI01000147">
    <property type="protein sequence ID" value="OSJ16774.1"/>
    <property type="molecule type" value="Genomic_DNA"/>
</dbReference>
<sequence length="60" mass="6772">MLAAMGRHLGFPMRREDLENFFVNPIEEKETAVRWGHVHPAFADLPTNTATPITHITDGN</sequence>